<dbReference type="InterPro" id="IPR011009">
    <property type="entry name" value="Kinase-like_dom_sf"/>
</dbReference>
<keyword evidence="1" id="KW-0067">ATP-binding</keyword>
<dbReference type="Proteomes" id="UP000306102">
    <property type="component" value="Unassembled WGS sequence"/>
</dbReference>
<dbReference type="PROSITE" id="PS50011">
    <property type="entry name" value="PROTEIN_KINASE_DOM"/>
    <property type="match status" value="1"/>
</dbReference>
<dbReference type="Gene3D" id="3.30.200.20">
    <property type="entry name" value="Phosphorylase Kinase, domain 1"/>
    <property type="match status" value="1"/>
</dbReference>
<keyword evidence="2" id="KW-1133">Transmembrane helix</keyword>
<dbReference type="GO" id="GO:0005524">
    <property type="term" value="F:ATP binding"/>
    <property type="evidence" value="ECO:0007669"/>
    <property type="project" value="UniProtKB-UniRule"/>
</dbReference>
<accession>A0A4S4EI68</accession>
<dbReference type="EMBL" id="SDRB02004604">
    <property type="protein sequence ID" value="THG15625.1"/>
    <property type="molecule type" value="Genomic_DNA"/>
</dbReference>
<keyword evidence="1" id="KW-0547">Nucleotide-binding</keyword>
<dbReference type="InterPro" id="IPR046959">
    <property type="entry name" value="PRK1-6/SRF4-like"/>
</dbReference>
<dbReference type="GO" id="GO:0004672">
    <property type="term" value="F:protein kinase activity"/>
    <property type="evidence" value="ECO:0007669"/>
    <property type="project" value="InterPro"/>
</dbReference>
<evidence type="ECO:0000313" key="4">
    <source>
        <dbReference type="EMBL" id="THG15625.1"/>
    </source>
</evidence>
<feature type="binding site" evidence="1">
    <location>
        <position position="113"/>
    </location>
    <ligand>
        <name>ATP</name>
        <dbReference type="ChEBI" id="CHEBI:30616"/>
    </ligand>
</feature>
<dbReference type="InterPro" id="IPR017441">
    <property type="entry name" value="Protein_kinase_ATP_BS"/>
</dbReference>
<evidence type="ECO:0000256" key="1">
    <source>
        <dbReference type="PROSITE-ProRule" id="PRU10141"/>
    </source>
</evidence>
<reference evidence="4 5" key="1">
    <citation type="journal article" date="2018" name="Proc. Natl. Acad. Sci. U.S.A.">
        <title>Draft genome sequence of Camellia sinensis var. sinensis provides insights into the evolution of the tea genome and tea quality.</title>
        <authorList>
            <person name="Wei C."/>
            <person name="Yang H."/>
            <person name="Wang S."/>
            <person name="Zhao J."/>
            <person name="Liu C."/>
            <person name="Gao L."/>
            <person name="Xia E."/>
            <person name="Lu Y."/>
            <person name="Tai Y."/>
            <person name="She G."/>
            <person name="Sun J."/>
            <person name="Cao H."/>
            <person name="Tong W."/>
            <person name="Gao Q."/>
            <person name="Li Y."/>
            <person name="Deng W."/>
            <person name="Jiang X."/>
            <person name="Wang W."/>
            <person name="Chen Q."/>
            <person name="Zhang S."/>
            <person name="Li H."/>
            <person name="Wu J."/>
            <person name="Wang P."/>
            <person name="Li P."/>
            <person name="Shi C."/>
            <person name="Zheng F."/>
            <person name="Jian J."/>
            <person name="Huang B."/>
            <person name="Shan D."/>
            <person name="Shi M."/>
            <person name="Fang C."/>
            <person name="Yue Y."/>
            <person name="Li F."/>
            <person name="Li D."/>
            <person name="Wei S."/>
            <person name="Han B."/>
            <person name="Jiang C."/>
            <person name="Yin Y."/>
            <person name="Xia T."/>
            <person name="Zhang Z."/>
            <person name="Bennetzen J.L."/>
            <person name="Zhao S."/>
            <person name="Wan X."/>
        </authorList>
    </citation>
    <scope>NUCLEOTIDE SEQUENCE [LARGE SCALE GENOMIC DNA]</scope>
    <source>
        <strain evidence="5">cv. Shuchazao</strain>
        <tissue evidence="4">Leaf</tissue>
    </source>
</reference>
<gene>
    <name evidence="4" type="ORF">TEA_027354</name>
</gene>
<proteinExistence type="predicted"/>
<keyword evidence="2" id="KW-0812">Transmembrane</keyword>
<dbReference type="AlphaFoldDB" id="A0A4S4EI68"/>
<dbReference type="Gene3D" id="1.10.510.10">
    <property type="entry name" value="Transferase(Phosphotransferase) domain 1"/>
    <property type="match status" value="1"/>
</dbReference>
<feature type="domain" description="Protein kinase" evidence="3">
    <location>
        <begin position="85"/>
        <end position="350"/>
    </location>
</feature>
<name>A0A4S4EI68_CAMSN</name>
<dbReference type="SUPFAM" id="SSF56112">
    <property type="entry name" value="Protein kinase-like (PK-like)"/>
    <property type="match status" value="1"/>
</dbReference>
<protein>
    <recommendedName>
        <fullName evidence="3">Protein kinase domain-containing protein</fullName>
    </recommendedName>
</protein>
<dbReference type="PANTHER" id="PTHR48007:SF77">
    <property type="entry name" value="PROTEIN KINASE DOMAIN-CONTAINING PROTEIN"/>
    <property type="match status" value="1"/>
</dbReference>
<keyword evidence="5" id="KW-1185">Reference proteome</keyword>
<dbReference type="PROSITE" id="PS00107">
    <property type="entry name" value="PROTEIN_KINASE_ATP"/>
    <property type="match status" value="1"/>
</dbReference>
<dbReference type="Pfam" id="PF00069">
    <property type="entry name" value="Pkinase"/>
    <property type="match status" value="1"/>
</dbReference>
<dbReference type="InterPro" id="IPR000719">
    <property type="entry name" value="Prot_kinase_dom"/>
</dbReference>
<comment type="caution">
    <text evidence="4">The sequence shown here is derived from an EMBL/GenBank/DDBJ whole genome shotgun (WGS) entry which is preliminary data.</text>
</comment>
<organism evidence="4 5">
    <name type="scientific">Camellia sinensis var. sinensis</name>
    <name type="common">China tea</name>
    <dbReference type="NCBI Taxonomy" id="542762"/>
    <lineage>
        <taxon>Eukaryota</taxon>
        <taxon>Viridiplantae</taxon>
        <taxon>Streptophyta</taxon>
        <taxon>Embryophyta</taxon>
        <taxon>Tracheophyta</taxon>
        <taxon>Spermatophyta</taxon>
        <taxon>Magnoliopsida</taxon>
        <taxon>eudicotyledons</taxon>
        <taxon>Gunneridae</taxon>
        <taxon>Pentapetalae</taxon>
        <taxon>asterids</taxon>
        <taxon>Ericales</taxon>
        <taxon>Theaceae</taxon>
        <taxon>Camellia</taxon>
    </lineage>
</organism>
<sequence>MFLLGTVKFSLEPITEILIEVVIGSLVILVTLLILSKKKCAIHNPCSSTTGMEVNRITHRKSNDGIGLVFFGKGEKEFEMDQLFASQAEVLGKGTFGCTYKANLEGKDALVIKRLKTRQRAFGKEKIEDLGGMVHENLLPLKAYYHGEDETLLISDYMPMGSLSRFLQGRTSISLNWHVRRKIAYGVARGIEYLHSQGPNVSHGNLRSSNILLTNSFDARVSEFGIAQLLPAESKLNCIAGYRAPELTNANNTVSQKADVYSFGVVLLELLTGKPPKHGVSEDLPKWVISMFQEKPIIDVFDQKLLTNQDVEIEEQMFLILQLAICCTFQYPKNRPSIAVVANRIRDICYSGSS</sequence>
<keyword evidence="2" id="KW-0472">Membrane</keyword>
<evidence type="ECO:0000256" key="2">
    <source>
        <dbReference type="SAM" id="Phobius"/>
    </source>
</evidence>
<dbReference type="PANTHER" id="PTHR48007">
    <property type="entry name" value="LEUCINE-RICH REPEAT RECEPTOR-LIKE PROTEIN KINASE PXC1"/>
    <property type="match status" value="1"/>
</dbReference>
<evidence type="ECO:0000259" key="3">
    <source>
        <dbReference type="PROSITE" id="PS50011"/>
    </source>
</evidence>
<evidence type="ECO:0000313" key="5">
    <source>
        <dbReference type="Proteomes" id="UP000306102"/>
    </source>
</evidence>
<feature type="transmembrane region" description="Helical" evidence="2">
    <location>
        <begin position="17"/>
        <end position="35"/>
    </location>
</feature>
<dbReference type="STRING" id="542762.A0A4S4EI68"/>